<proteinExistence type="predicted"/>
<reference evidence="2" key="3">
    <citation type="submission" date="2016-06" db="EMBL/GenBank/DDBJ databases">
        <authorList>
            <person name="Olsen C.W."/>
            <person name="Carey S."/>
            <person name="Hinshaw L."/>
            <person name="Karasin A.I."/>
        </authorList>
    </citation>
    <scope>NUCLEOTIDE SEQUENCE [LARGE SCALE GENOMIC DNA]</scope>
    <source>
        <strain evidence="2">PM4</strain>
    </source>
</reference>
<dbReference type="KEGG" id="cdiv:CPM_0669"/>
<keyword evidence="3" id="KW-1185">Reference proteome</keyword>
<dbReference type="GeneID" id="41587483"/>
<dbReference type="Proteomes" id="UP000195607">
    <property type="component" value="Chromosome I"/>
</dbReference>
<dbReference type="EMBL" id="LT671858">
    <property type="protein sequence ID" value="SIM33922.1"/>
    <property type="molecule type" value="Genomic_DNA"/>
</dbReference>
<evidence type="ECO:0000313" key="4">
    <source>
        <dbReference type="Proteomes" id="UP000195607"/>
    </source>
</evidence>
<sequence length="112" mass="12876">MAEQENTDEQKHTEGMLQVEKDVLIGEELQLSSVEKTKIEREGQEAELYIYYAKRTSDGQIVSFYGSSVLNEQYDLGYLKPDTFFVLDKLISRKSGNSYYKAIILHKAEVSK</sequence>
<dbReference type="EMBL" id="LT719092">
    <property type="protein sequence ID" value="SJK84531.1"/>
    <property type="molecule type" value="Genomic_DNA"/>
</dbReference>
<protein>
    <submittedName>
        <fullName evidence="1">Uncharacterized protein</fullName>
    </submittedName>
</protein>
<organism evidence="1 4">
    <name type="scientific">Cuniculiplasma divulgatum</name>
    <dbReference type="NCBI Taxonomy" id="1673428"/>
    <lineage>
        <taxon>Archaea</taxon>
        <taxon>Methanobacteriati</taxon>
        <taxon>Thermoplasmatota</taxon>
        <taxon>Thermoplasmata</taxon>
        <taxon>Thermoplasmatales</taxon>
        <taxon>Cuniculiplasmataceae</taxon>
        <taxon>Cuniculiplasma</taxon>
    </lineage>
</organism>
<reference evidence="3" key="2">
    <citation type="submission" date="2016-06" db="EMBL/GenBank/DDBJ databases">
        <authorList>
            <person name="Toshchakov V.S."/>
        </authorList>
    </citation>
    <scope>NUCLEOTIDE SEQUENCE [LARGE SCALE GENOMIC DNA]</scope>
    <source>
        <strain>PM4 (JCM 30641</strain>
        <strain evidence="3">\VKM B-2940)</strain>
    </source>
</reference>
<name>A0A1N5SD13_9ARCH</name>
<dbReference type="Proteomes" id="UP000187822">
    <property type="component" value="Chromosome I"/>
</dbReference>
<evidence type="ECO:0000313" key="2">
    <source>
        <dbReference type="EMBL" id="SJK84531.1"/>
    </source>
</evidence>
<evidence type="ECO:0000313" key="3">
    <source>
        <dbReference type="Proteomes" id="UP000187822"/>
    </source>
</evidence>
<dbReference type="RefSeq" id="WP_021794329.1">
    <property type="nucleotide sequence ID" value="NZ_LT671858.1"/>
</dbReference>
<evidence type="ECO:0000313" key="1">
    <source>
        <dbReference type="EMBL" id="SIM33922.1"/>
    </source>
</evidence>
<dbReference type="AlphaFoldDB" id="A0A1N5SD13"/>
<gene>
    <name evidence="2" type="ORF">CPM_0669</name>
    <name evidence="1" type="ORF">CSP5_0176</name>
</gene>
<reference evidence="1 4" key="1">
    <citation type="submission" date="2016-04" db="EMBL/GenBank/DDBJ databases">
        <authorList>
            <person name="Evans L.H."/>
            <person name="Alamgir A."/>
            <person name="Owens N."/>
            <person name="Weber N.D."/>
            <person name="Virtaneva K."/>
            <person name="Barbian K."/>
            <person name="Babar A."/>
            <person name="Rosenke K."/>
        </authorList>
    </citation>
    <scope>NUCLEOTIDE SEQUENCE [LARGE SCALE GENOMIC DNA]</scope>
    <source>
        <strain evidence="1">S5</strain>
        <strain evidence="4">S5(T) (JCM 30642 \VKM B-2941)</strain>
    </source>
</reference>
<dbReference type="OrthoDB" id="372801at2157"/>
<accession>A0A1N5SD13</accession>